<feature type="non-terminal residue" evidence="2">
    <location>
        <position position="1"/>
    </location>
</feature>
<keyword evidence="1" id="KW-0175">Coiled coil</keyword>
<organism evidence="2 3">
    <name type="scientific">Plakobranchus ocellatus</name>
    <dbReference type="NCBI Taxonomy" id="259542"/>
    <lineage>
        <taxon>Eukaryota</taxon>
        <taxon>Metazoa</taxon>
        <taxon>Spiralia</taxon>
        <taxon>Lophotrochozoa</taxon>
        <taxon>Mollusca</taxon>
        <taxon>Gastropoda</taxon>
        <taxon>Heterobranchia</taxon>
        <taxon>Euthyneura</taxon>
        <taxon>Panpulmonata</taxon>
        <taxon>Sacoglossa</taxon>
        <taxon>Placobranchoidea</taxon>
        <taxon>Plakobranchidae</taxon>
        <taxon>Plakobranchus</taxon>
    </lineage>
</organism>
<gene>
    <name evidence="2" type="ORF">PoB_006013900</name>
</gene>
<accession>A0AAV4CP44</accession>
<sequence length="310" mass="35979">VHEFEWHGTDPRNKARMVPGLNKFIRLPTIPDNFYYNVREVRTTDDTMLTVKVMLFYRMEDVLKMMARPDVWLGLGLGLLHTPAHPFSSTTQLHSGTMPDTPYTYTTHDPIADLINALCADVISFVGPLTYQQFVEKTSLLSSLETYPQLVHRAESIGFTVEKVVFRGYHASDQLQEMQNNAIETRTKLRLMREIEDQEQKLAALKLDRQQQRSSIQQEMALKRQAHKQKLEELKQQHKLEMDEMVLAQQLELESQEYQARLESQKAEDSHKLVHLANLAKLNVDLTKVVNLQYQVPPREEIRVIFPSPK</sequence>
<keyword evidence="3" id="KW-1185">Reference proteome</keyword>
<evidence type="ECO:0000256" key="1">
    <source>
        <dbReference type="SAM" id="Coils"/>
    </source>
</evidence>
<comment type="caution">
    <text evidence="2">The sequence shown here is derived from an EMBL/GenBank/DDBJ whole genome shotgun (WGS) entry which is preliminary data.</text>
</comment>
<dbReference type="EMBL" id="BLXT01006818">
    <property type="protein sequence ID" value="GFO33634.1"/>
    <property type="molecule type" value="Genomic_DNA"/>
</dbReference>
<proteinExistence type="predicted"/>
<dbReference type="AlphaFoldDB" id="A0AAV4CP44"/>
<name>A0AAV4CP44_9GAST</name>
<reference evidence="2 3" key="1">
    <citation type="journal article" date="2021" name="Elife">
        <title>Chloroplast acquisition without the gene transfer in kleptoplastic sea slugs, Plakobranchus ocellatus.</title>
        <authorList>
            <person name="Maeda T."/>
            <person name="Takahashi S."/>
            <person name="Yoshida T."/>
            <person name="Shimamura S."/>
            <person name="Takaki Y."/>
            <person name="Nagai Y."/>
            <person name="Toyoda A."/>
            <person name="Suzuki Y."/>
            <person name="Arimoto A."/>
            <person name="Ishii H."/>
            <person name="Satoh N."/>
            <person name="Nishiyama T."/>
            <person name="Hasebe M."/>
            <person name="Maruyama T."/>
            <person name="Minagawa J."/>
            <person name="Obokata J."/>
            <person name="Shigenobu S."/>
        </authorList>
    </citation>
    <scope>NUCLEOTIDE SEQUENCE [LARGE SCALE GENOMIC DNA]</scope>
</reference>
<protein>
    <submittedName>
        <fullName evidence="2">Type ii secretion system (T2ss), protein e, n-terminal domain</fullName>
    </submittedName>
</protein>
<feature type="coiled-coil region" evidence="1">
    <location>
        <begin position="188"/>
        <end position="268"/>
    </location>
</feature>
<evidence type="ECO:0000313" key="2">
    <source>
        <dbReference type="EMBL" id="GFO33634.1"/>
    </source>
</evidence>
<evidence type="ECO:0000313" key="3">
    <source>
        <dbReference type="Proteomes" id="UP000735302"/>
    </source>
</evidence>
<dbReference type="Proteomes" id="UP000735302">
    <property type="component" value="Unassembled WGS sequence"/>
</dbReference>